<keyword evidence="8" id="KW-0653">Protein transport</keyword>
<keyword evidence="7" id="KW-1005">Bacterial flagellum biogenesis</keyword>
<keyword evidence="11" id="KW-0969">Cilium</keyword>
<accession>A0A0A3FK99</accession>
<evidence type="ECO:0000313" key="11">
    <source>
        <dbReference type="EMBL" id="UTZ28415.1"/>
    </source>
</evidence>
<evidence type="ECO:0000256" key="2">
    <source>
        <dbReference type="ARBA" id="ARBA00010004"/>
    </source>
</evidence>
<keyword evidence="4" id="KW-0813">Transport</keyword>
<keyword evidence="11" id="KW-0966">Cell projection</keyword>
<dbReference type="EMBL" id="CP050471">
    <property type="protein sequence ID" value="UTZ33722.1"/>
    <property type="molecule type" value="Genomic_DNA"/>
</dbReference>
<dbReference type="GO" id="GO:0006935">
    <property type="term" value="P:chemotaxis"/>
    <property type="evidence" value="ECO:0007669"/>
    <property type="project" value="UniProtKB-KW"/>
</dbReference>
<dbReference type="Proteomes" id="UP001219537">
    <property type="component" value="Chromosome 2"/>
</dbReference>
<gene>
    <name evidence="11" type="primary">fliJ</name>
    <name evidence="11" type="ORF">HB761_17100</name>
    <name evidence="12" type="ORF">HB762_20870</name>
    <name evidence="13" type="ORF">PUN50_26065</name>
</gene>
<dbReference type="InterPro" id="IPR012823">
    <property type="entry name" value="Flagell_FliJ"/>
</dbReference>
<dbReference type="NCBIfam" id="TIGR02473">
    <property type="entry name" value="flagell_FliJ"/>
    <property type="match status" value="1"/>
</dbReference>
<dbReference type="GO" id="GO:0009288">
    <property type="term" value="C:bacterial-type flagellum"/>
    <property type="evidence" value="ECO:0007669"/>
    <property type="project" value="InterPro"/>
</dbReference>
<dbReference type="GO" id="GO:0005886">
    <property type="term" value="C:plasma membrane"/>
    <property type="evidence" value="ECO:0007669"/>
    <property type="project" value="UniProtKB-SubCell"/>
</dbReference>
<evidence type="ECO:0000313" key="13">
    <source>
        <dbReference type="EMBL" id="WDG10832.1"/>
    </source>
</evidence>
<keyword evidence="6" id="KW-0145">Chemotaxis</keyword>
<comment type="subcellular location">
    <subcellularLocation>
        <location evidence="1">Cell membrane</location>
        <topology evidence="1">Peripheral membrane protein</topology>
        <orientation evidence="1">Cytoplasmic side</orientation>
    </subcellularLocation>
</comment>
<reference evidence="11" key="1">
    <citation type="submission" date="2020-03" db="EMBL/GenBank/DDBJ databases">
        <title>Five strains of Vibrio campbellii isolated from Mariana Trench.</title>
        <authorList>
            <person name="Liang J."/>
            <person name="Zhang X.-H."/>
        </authorList>
    </citation>
    <scope>NUCLEOTIDE SEQUENCE</scope>
    <source>
        <strain evidence="12">LJC013</strain>
        <strain evidence="11">LJC014</strain>
    </source>
</reference>
<dbReference type="GO" id="GO:0015031">
    <property type="term" value="P:protein transport"/>
    <property type="evidence" value="ECO:0007669"/>
    <property type="project" value="UniProtKB-KW"/>
</dbReference>
<dbReference type="AlphaFoldDB" id="A0A0A3FK99"/>
<evidence type="ECO:0000313" key="12">
    <source>
        <dbReference type="EMBL" id="UTZ33722.1"/>
    </source>
</evidence>
<dbReference type="GO" id="GO:0071973">
    <property type="term" value="P:bacterial-type flagellum-dependent cell motility"/>
    <property type="evidence" value="ECO:0007669"/>
    <property type="project" value="InterPro"/>
</dbReference>
<dbReference type="RefSeq" id="WP_005432325.1">
    <property type="nucleotide sequence ID" value="NZ_BBKU01000011.1"/>
</dbReference>
<sequence>MESKLKAVGKLQLMEEKQRDRVGQQLDVMRQRHSHLTMQLAQLSALKNHAGQSALTTPVLNSAALMNLNRVDQMLQKMLRHHEHEQAVMQAECASVQKHLEYKHARVQGLEKVLERWRTKQNYEKAKKEQKLIEDIINSRLKRKVL</sequence>
<dbReference type="GO" id="GO:0044781">
    <property type="term" value="P:bacterial-type flagellum organization"/>
    <property type="evidence" value="ECO:0007669"/>
    <property type="project" value="UniProtKB-KW"/>
</dbReference>
<evidence type="ECO:0000256" key="9">
    <source>
        <dbReference type="ARBA" id="ARBA00023136"/>
    </source>
</evidence>
<dbReference type="OrthoDB" id="5815965at2"/>
<dbReference type="Gene3D" id="1.10.287.1700">
    <property type="match status" value="1"/>
</dbReference>
<dbReference type="EMBL" id="CP050468">
    <property type="protein sequence ID" value="UTZ28415.1"/>
    <property type="molecule type" value="Genomic_DNA"/>
</dbReference>
<evidence type="ECO:0000256" key="3">
    <source>
        <dbReference type="ARBA" id="ARBA00020392"/>
    </source>
</evidence>
<comment type="similarity">
    <text evidence="2">Belongs to the FliJ family.</text>
</comment>
<organism evidence="11 14">
    <name type="scientific">Vibrio campbellii</name>
    <dbReference type="NCBI Taxonomy" id="680"/>
    <lineage>
        <taxon>Bacteria</taxon>
        <taxon>Pseudomonadati</taxon>
        <taxon>Pseudomonadota</taxon>
        <taxon>Gammaproteobacteria</taxon>
        <taxon>Vibrionales</taxon>
        <taxon>Vibrionaceae</taxon>
        <taxon>Vibrio</taxon>
    </lineage>
</organism>
<evidence type="ECO:0000256" key="4">
    <source>
        <dbReference type="ARBA" id="ARBA00022448"/>
    </source>
</evidence>
<evidence type="ECO:0000256" key="10">
    <source>
        <dbReference type="ARBA" id="ARBA00023225"/>
    </source>
</evidence>
<evidence type="ECO:0000313" key="15">
    <source>
        <dbReference type="Proteomes" id="UP001059912"/>
    </source>
</evidence>
<dbReference type="Proteomes" id="UP001058687">
    <property type="component" value="Chromosome 2"/>
</dbReference>
<dbReference type="Proteomes" id="UP001059912">
    <property type="component" value="Chromosome 2"/>
</dbReference>
<evidence type="ECO:0000256" key="7">
    <source>
        <dbReference type="ARBA" id="ARBA00022795"/>
    </source>
</evidence>
<name>A0A0A3FK99_9VIBR</name>
<evidence type="ECO:0000256" key="8">
    <source>
        <dbReference type="ARBA" id="ARBA00022927"/>
    </source>
</evidence>
<proteinExistence type="inferred from homology"/>
<evidence type="ECO:0000256" key="5">
    <source>
        <dbReference type="ARBA" id="ARBA00022475"/>
    </source>
</evidence>
<reference evidence="13" key="2">
    <citation type="submission" date="2023-02" db="EMBL/GenBank/DDBJ databases">
        <title>Isolation, identification, and genome analysis of Vibrio campbellii in the Penaeus vannamei larvae stage.</title>
        <authorList>
            <person name="Huang T."/>
            <person name="Zhang B."/>
        </authorList>
    </citation>
    <scope>NUCLEOTIDE SEQUENCE</scope>
    <source>
        <strain evidence="13">20220413_1</strain>
    </source>
</reference>
<evidence type="ECO:0000313" key="14">
    <source>
        <dbReference type="Proteomes" id="UP001058687"/>
    </source>
</evidence>
<keyword evidence="15" id="KW-1185">Reference proteome</keyword>
<keyword evidence="9" id="KW-0472">Membrane</keyword>
<evidence type="ECO:0000256" key="6">
    <source>
        <dbReference type="ARBA" id="ARBA00022500"/>
    </source>
</evidence>
<keyword evidence="10" id="KW-1006">Bacterial flagellum protein export</keyword>
<keyword evidence="11" id="KW-0282">Flagellum</keyword>
<evidence type="ECO:0000256" key="1">
    <source>
        <dbReference type="ARBA" id="ARBA00004413"/>
    </source>
</evidence>
<dbReference type="EMBL" id="CP117989">
    <property type="protein sequence ID" value="WDG10832.1"/>
    <property type="molecule type" value="Genomic_DNA"/>
</dbReference>
<dbReference type="InterPro" id="IPR053716">
    <property type="entry name" value="Flag_assembly_chemotaxis_eff"/>
</dbReference>
<protein>
    <recommendedName>
        <fullName evidence="3">Flagellar FliJ protein</fullName>
    </recommendedName>
</protein>
<keyword evidence="5" id="KW-1003">Cell membrane</keyword>